<accession>A0A4Z0YER1</accession>
<dbReference type="AlphaFoldDB" id="A0A4Z0YER1"/>
<reference evidence="2 3" key="1">
    <citation type="submission" date="2019-03" db="EMBL/GenBank/DDBJ databases">
        <title>Draft genome sequence of Xylaria hypoxylon DSM 108379, a ubiquitous saprotrophic-parasitic fungi on hardwood.</title>
        <authorList>
            <person name="Buettner E."/>
            <person name="Leonhardt S."/>
            <person name="Gebauer A.M."/>
            <person name="Liers C."/>
            <person name="Hofrichter M."/>
            <person name="Kellner H."/>
        </authorList>
    </citation>
    <scope>NUCLEOTIDE SEQUENCE [LARGE SCALE GENOMIC DNA]</scope>
    <source>
        <strain evidence="2 3">DSM 108379</strain>
    </source>
</reference>
<dbReference type="EMBL" id="SKBN01000156">
    <property type="protein sequence ID" value="TGJ81707.1"/>
    <property type="molecule type" value="Genomic_DNA"/>
</dbReference>
<comment type="caution">
    <text evidence="2">The sequence shown here is derived from an EMBL/GenBank/DDBJ whole genome shotgun (WGS) entry which is preliminary data.</text>
</comment>
<evidence type="ECO:0000313" key="2">
    <source>
        <dbReference type="EMBL" id="TGJ81707.1"/>
    </source>
</evidence>
<name>A0A4Z0YER1_9PEZI</name>
<dbReference type="Proteomes" id="UP000297716">
    <property type="component" value="Unassembled WGS sequence"/>
</dbReference>
<sequence length="246" mass="27520">MQLTDAEKSDSPKSPLAALGNLSEAKEYQKFRPQENYGNIRTGDVFVIARSIRRNSNPTTKTSRQFWESASQMPESPHRLTLRAIIRPKSPGRQTFLMQRNLDIDELRATASESTLEKSHQSTSPSRVSRKPLPVPAKWSSNSKRPSTGLSPSQAERPSKIMSHSTDYEKLIRDPKTVPIHIYYAISALPALAVLLTSGHVHGGDIIYLPVPHAESWPQTILYAYTRQGELTTAMRENILYLGGKV</sequence>
<feature type="region of interest" description="Disordered" evidence="1">
    <location>
        <begin position="112"/>
        <end position="166"/>
    </location>
</feature>
<evidence type="ECO:0000256" key="1">
    <source>
        <dbReference type="SAM" id="MobiDB-lite"/>
    </source>
</evidence>
<gene>
    <name evidence="2" type="ORF">E0Z10_g7038</name>
</gene>
<feature type="compositionally biased region" description="Polar residues" evidence="1">
    <location>
        <begin position="139"/>
        <end position="156"/>
    </location>
</feature>
<organism evidence="2 3">
    <name type="scientific">Xylaria hypoxylon</name>
    <dbReference type="NCBI Taxonomy" id="37992"/>
    <lineage>
        <taxon>Eukaryota</taxon>
        <taxon>Fungi</taxon>
        <taxon>Dikarya</taxon>
        <taxon>Ascomycota</taxon>
        <taxon>Pezizomycotina</taxon>
        <taxon>Sordariomycetes</taxon>
        <taxon>Xylariomycetidae</taxon>
        <taxon>Xylariales</taxon>
        <taxon>Xylariaceae</taxon>
        <taxon>Xylaria</taxon>
    </lineage>
</organism>
<keyword evidence="3" id="KW-1185">Reference proteome</keyword>
<dbReference type="OrthoDB" id="3492129at2759"/>
<evidence type="ECO:0000313" key="3">
    <source>
        <dbReference type="Proteomes" id="UP000297716"/>
    </source>
</evidence>
<protein>
    <submittedName>
        <fullName evidence="2">Uncharacterized protein</fullName>
    </submittedName>
</protein>
<proteinExistence type="predicted"/>